<dbReference type="InterPro" id="IPR000843">
    <property type="entry name" value="HTH_LacI"/>
</dbReference>
<keyword evidence="3" id="KW-0804">Transcription</keyword>
<sequence length="341" mass="38314">MEQITIKEIAKLCGVGVSTVSRAMNNHPDINEETKQKVLEIIKKYNYVPNNSARNLKRSDSNTIAVLIKGITNPFFSDMIQVFEREAKKKKYSFVIQHVEEFEDEIDVAIQLEKEKRLKGIIFLGGLSSHTEEKLKQISVPVVISTVDVPNLKGKFACVAVDDEEESRKLVNYLCSLGHKRIALLAASKEDASIGMKRLKGYRRALEENGIPYDEGLVAWSQDRIPTYSMENGYGLTKELMESGQEFTCIYAVSDSIAVGACKALFDAGKRVPEDCSVAGFDGLDLAAYYQPSITTIHQPRREMAEAAIRLMFDLIKEKPVEKRQIFQAELVVGRSTRRLP</sequence>
<dbReference type="SUPFAM" id="SSF47413">
    <property type="entry name" value="lambda repressor-like DNA-binding domains"/>
    <property type="match status" value="1"/>
</dbReference>
<dbReference type="GO" id="GO:0003700">
    <property type="term" value="F:DNA-binding transcription factor activity"/>
    <property type="evidence" value="ECO:0007669"/>
    <property type="project" value="TreeGrafter"/>
</dbReference>
<evidence type="ECO:0000313" key="6">
    <source>
        <dbReference type="Proteomes" id="UP000823935"/>
    </source>
</evidence>
<organism evidence="5 6">
    <name type="scientific">Candidatus Limivivens intestinipullorum</name>
    <dbReference type="NCBI Taxonomy" id="2840858"/>
    <lineage>
        <taxon>Bacteria</taxon>
        <taxon>Bacillati</taxon>
        <taxon>Bacillota</taxon>
        <taxon>Clostridia</taxon>
        <taxon>Lachnospirales</taxon>
        <taxon>Lachnospiraceae</taxon>
        <taxon>Lachnospiraceae incertae sedis</taxon>
        <taxon>Candidatus Limivivens</taxon>
    </lineage>
</organism>
<dbReference type="PANTHER" id="PTHR30146">
    <property type="entry name" value="LACI-RELATED TRANSCRIPTIONAL REPRESSOR"/>
    <property type="match status" value="1"/>
</dbReference>
<dbReference type="InterPro" id="IPR028082">
    <property type="entry name" value="Peripla_BP_I"/>
</dbReference>
<dbReference type="Pfam" id="PF13377">
    <property type="entry name" value="Peripla_BP_3"/>
    <property type="match status" value="1"/>
</dbReference>
<dbReference type="Gene3D" id="3.40.50.2300">
    <property type="match status" value="2"/>
</dbReference>
<dbReference type="CDD" id="cd06267">
    <property type="entry name" value="PBP1_LacI_sugar_binding-like"/>
    <property type="match status" value="1"/>
</dbReference>
<dbReference type="SMART" id="SM00354">
    <property type="entry name" value="HTH_LACI"/>
    <property type="match status" value="1"/>
</dbReference>
<name>A0A9D1ERN5_9FIRM</name>
<protein>
    <submittedName>
        <fullName evidence="5">LacI family DNA-binding transcriptional regulator</fullName>
    </submittedName>
</protein>
<gene>
    <name evidence="5" type="ORF">IAB44_05545</name>
</gene>
<dbReference type="PANTHER" id="PTHR30146:SF109">
    <property type="entry name" value="HTH-TYPE TRANSCRIPTIONAL REGULATOR GALS"/>
    <property type="match status" value="1"/>
</dbReference>
<dbReference type="CDD" id="cd01392">
    <property type="entry name" value="HTH_LacI"/>
    <property type="match status" value="1"/>
</dbReference>
<dbReference type="InterPro" id="IPR046335">
    <property type="entry name" value="LacI/GalR-like_sensor"/>
</dbReference>
<dbReference type="GO" id="GO:0000976">
    <property type="term" value="F:transcription cis-regulatory region binding"/>
    <property type="evidence" value="ECO:0007669"/>
    <property type="project" value="TreeGrafter"/>
</dbReference>
<dbReference type="InterPro" id="IPR010982">
    <property type="entry name" value="Lambda_DNA-bd_dom_sf"/>
</dbReference>
<dbReference type="Proteomes" id="UP000823935">
    <property type="component" value="Unassembled WGS sequence"/>
</dbReference>
<keyword evidence="2 5" id="KW-0238">DNA-binding</keyword>
<evidence type="ECO:0000259" key="4">
    <source>
        <dbReference type="PROSITE" id="PS50932"/>
    </source>
</evidence>
<keyword evidence="1" id="KW-0805">Transcription regulation</keyword>
<dbReference type="Pfam" id="PF00356">
    <property type="entry name" value="LacI"/>
    <property type="match status" value="1"/>
</dbReference>
<comment type="caution">
    <text evidence="5">The sequence shown here is derived from an EMBL/GenBank/DDBJ whole genome shotgun (WGS) entry which is preliminary data.</text>
</comment>
<dbReference type="EMBL" id="DVIQ01000026">
    <property type="protein sequence ID" value="HIS31000.1"/>
    <property type="molecule type" value="Genomic_DNA"/>
</dbReference>
<dbReference type="SUPFAM" id="SSF53822">
    <property type="entry name" value="Periplasmic binding protein-like I"/>
    <property type="match status" value="1"/>
</dbReference>
<dbReference type="PROSITE" id="PS50932">
    <property type="entry name" value="HTH_LACI_2"/>
    <property type="match status" value="1"/>
</dbReference>
<dbReference type="AlphaFoldDB" id="A0A9D1ERN5"/>
<evidence type="ECO:0000256" key="2">
    <source>
        <dbReference type="ARBA" id="ARBA00023125"/>
    </source>
</evidence>
<evidence type="ECO:0000313" key="5">
    <source>
        <dbReference type="EMBL" id="HIS31000.1"/>
    </source>
</evidence>
<evidence type="ECO:0000256" key="1">
    <source>
        <dbReference type="ARBA" id="ARBA00023015"/>
    </source>
</evidence>
<evidence type="ECO:0000256" key="3">
    <source>
        <dbReference type="ARBA" id="ARBA00023163"/>
    </source>
</evidence>
<dbReference type="Gene3D" id="1.10.260.40">
    <property type="entry name" value="lambda repressor-like DNA-binding domains"/>
    <property type="match status" value="1"/>
</dbReference>
<feature type="domain" description="HTH lacI-type" evidence="4">
    <location>
        <begin position="4"/>
        <end position="58"/>
    </location>
</feature>
<reference evidence="5" key="1">
    <citation type="submission" date="2020-10" db="EMBL/GenBank/DDBJ databases">
        <authorList>
            <person name="Gilroy R."/>
        </authorList>
    </citation>
    <scope>NUCLEOTIDE SEQUENCE</scope>
    <source>
        <strain evidence="5">CHK190-19873</strain>
    </source>
</reference>
<accession>A0A9D1ERN5</accession>
<proteinExistence type="predicted"/>
<reference evidence="5" key="2">
    <citation type="journal article" date="2021" name="PeerJ">
        <title>Extensive microbial diversity within the chicken gut microbiome revealed by metagenomics and culture.</title>
        <authorList>
            <person name="Gilroy R."/>
            <person name="Ravi A."/>
            <person name="Getino M."/>
            <person name="Pursley I."/>
            <person name="Horton D.L."/>
            <person name="Alikhan N.F."/>
            <person name="Baker D."/>
            <person name="Gharbi K."/>
            <person name="Hall N."/>
            <person name="Watson M."/>
            <person name="Adriaenssens E.M."/>
            <person name="Foster-Nyarko E."/>
            <person name="Jarju S."/>
            <person name="Secka A."/>
            <person name="Antonio M."/>
            <person name="Oren A."/>
            <person name="Chaudhuri R.R."/>
            <person name="La Ragione R."/>
            <person name="Hildebrand F."/>
            <person name="Pallen M.J."/>
        </authorList>
    </citation>
    <scope>NUCLEOTIDE SEQUENCE</scope>
    <source>
        <strain evidence="5">CHK190-19873</strain>
    </source>
</reference>